<dbReference type="SUPFAM" id="SSF46938">
    <property type="entry name" value="CRAL/TRIO N-terminal domain"/>
    <property type="match status" value="1"/>
</dbReference>
<comment type="caution">
    <text evidence="3">The sequence shown here is derived from an EMBL/GenBank/DDBJ whole genome shotgun (WGS) entry which is preliminary data.</text>
</comment>
<organism evidence="3 4">
    <name type="scientific">Tetraparma gracilis</name>
    <dbReference type="NCBI Taxonomy" id="2962635"/>
    <lineage>
        <taxon>Eukaryota</taxon>
        <taxon>Sar</taxon>
        <taxon>Stramenopiles</taxon>
        <taxon>Ochrophyta</taxon>
        <taxon>Bolidophyceae</taxon>
        <taxon>Parmales</taxon>
        <taxon>Triparmaceae</taxon>
        <taxon>Tetraparma</taxon>
    </lineage>
</organism>
<accession>A0ABQ6N1L9</accession>
<dbReference type="InterPro" id="IPR051026">
    <property type="entry name" value="PI/PC_transfer"/>
</dbReference>
<feature type="domain" description="CRAL-TRIO" evidence="2">
    <location>
        <begin position="114"/>
        <end position="283"/>
    </location>
</feature>
<protein>
    <recommendedName>
        <fullName evidence="2">CRAL-TRIO domain-containing protein</fullName>
    </recommendedName>
</protein>
<dbReference type="PROSITE" id="PS50191">
    <property type="entry name" value="CRAL_TRIO"/>
    <property type="match status" value="1"/>
</dbReference>
<feature type="region of interest" description="Disordered" evidence="1">
    <location>
        <begin position="1"/>
        <end position="20"/>
    </location>
</feature>
<dbReference type="PANTHER" id="PTHR45657">
    <property type="entry name" value="CRAL-TRIO DOMAIN-CONTAINING PROTEIN YKL091C-RELATED"/>
    <property type="match status" value="1"/>
</dbReference>
<dbReference type="EMBL" id="BRYB01004828">
    <property type="protein sequence ID" value="GMI37589.1"/>
    <property type="molecule type" value="Genomic_DNA"/>
</dbReference>
<dbReference type="InterPro" id="IPR036273">
    <property type="entry name" value="CRAL/TRIO_N_dom_sf"/>
</dbReference>
<dbReference type="CDD" id="cd00170">
    <property type="entry name" value="SEC14"/>
    <property type="match status" value="1"/>
</dbReference>
<reference evidence="3 4" key="1">
    <citation type="journal article" date="2023" name="Commun. Biol.">
        <title>Genome analysis of Parmales, the sister group of diatoms, reveals the evolutionary specialization of diatoms from phago-mixotrophs to photoautotrophs.</title>
        <authorList>
            <person name="Ban H."/>
            <person name="Sato S."/>
            <person name="Yoshikawa S."/>
            <person name="Yamada K."/>
            <person name="Nakamura Y."/>
            <person name="Ichinomiya M."/>
            <person name="Sato N."/>
            <person name="Blanc-Mathieu R."/>
            <person name="Endo H."/>
            <person name="Kuwata A."/>
            <person name="Ogata H."/>
        </authorList>
    </citation>
    <scope>NUCLEOTIDE SEQUENCE [LARGE SCALE GENOMIC DNA]</scope>
</reference>
<evidence type="ECO:0000256" key="1">
    <source>
        <dbReference type="SAM" id="MobiDB-lite"/>
    </source>
</evidence>
<dbReference type="SMART" id="SM00516">
    <property type="entry name" value="SEC14"/>
    <property type="match status" value="1"/>
</dbReference>
<keyword evidence="4" id="KW-1185">Reference proteome</keyword>
<evidence type="ECO:0000313" key="3">
    <source>
        <dbReference type="EMBL" id="GMI37589.1"/>
    </source>
</evidence>
<dbReference type="Gene3D" id="3.40.525.10">
    <property type="entry name" value="CRAL-TRIO lipid binding domain"/>
    <property type="match status" value="1"/>
</dbReference>
<evidence type="ECO:0000313" key="4">
    <source>
        <dbReference type="Proteomes" id="UP001165060"/>
    </source>
</evidence>
<name>A0ABQ6N1L9_9STRA</name>
<gene>
    <name evidence="3" type="ORF">TeGR_g8698</name>
</gene>
<proteinExistence type="predicted"/>
<dbReference type="SUPFAM" id="SSF52087">
    <property type="entry name" value="CRAL/TRIO domain"/>
    <property type="match status" value="1"/>
</dbReference>
<evidence type="ECO:0000259" key="2">
    <source>
        <dbReference type="PROSITE" id="PS50191"/>
    </source>
</evidence>
<feature type="compositionally biased region" description="Polar residues" evidence="1">
    <location>
        <begin position="1"/>
        <end position="12"/>
    </location>
</feature>
<dbReference type="Pfam" id="PF00650">
    <property type="entry name" value="CRAL_TRIO"/>
    <property type="match status" value="1"/>
</dbReference>
<dbReference type="Proteomes" id="UP001165060">
    <property type="component" value="Unassembled WGS sequence"/>
</dbReference>
<feature type="region of interest" description="Disordered" evidence="1">
    <location>
        <begin position="286"/>
        <end position="305"/>
    </location>
</feature>
<dbReference type="InterPro" id="IPR036865">
    <property type="entry name" value="CRAL-TRIO_dom_sf"/>
</dbReference>
<dbReference type="PANTHER" id="PTHR45657:SF1">
    <property type="entry name" value="CRAL-TRIO DOMAIN-CONTAINING PROTEIN YKL091C-RELATED"/>
    <property type="match status" value="1"/>
</dbReference>
<dbReference type="InterPro" id="IPR001251">
    <property type="entry name" value="CRAL-TRIO_dom"/>
</dbReference>
<sequence length="305" mass="33635">MSALSSVASPVKTSPEVPKPPTWSPVLDLTAEDIANLKQIRERLADLLAPDSILPGAAEARKMQDDNALLRFIMARPTVEAAASMFRESSAWRAEQDVEEIMRSHAGIPEDPRIRRAMSAFYSTVLTKESTRTHAGGPVMLELCGSVDLTGIARENMIDDLCKCYTYYVETVWRAVRSIGGRTRATCIVDVKGASYGHVRHVGIIKRFATIGSLNYPEVIDRVAICRGPWFLSAAWKVVSPVLPEATRDKVKIFGADYLQELQKYVPEHVIPSVMGGTCFAGDEQEEDDEAGLLRNNRAQPVSKT</sequence>